<gene>
    <name evidence="2" type="ORF">GTQ34_05425</name>
</gene>
<dbReference type="GO" id="GO:0051920">
    <property type="term" value="F:peroxiredoxin activity"/>
    <property type="evidence" value="ECO:0007669"/>
    <property type="project" value="InterPro"/>
</dbReference>
<evidence type="ECO:0000313" key="3">
    <source>
        <dbReference type="Proteomes" id="UP000667650"/>
    </source>
</evidence>
<dbReference type="PANTHER" id="PTHR33930:SF2">
    <property type="entry name" value="BLR3452 PROTEIN"/>
    <property type="match status" value="1"/>
</dbReference>
<dbReference type="AlphaFoldDB" id="A0A964TAN0"/>
<dbReference type="SUPFAM" id="SSF69118">
    <property type="entry name" value="AhpD-like"/>
    <property type="match status" value="1"/>
</dbReference>
<dbReference type="Gene3D" id="1.20.1290.10">
    <property type="entry name" value="AhpD-like"/>
    <property type="match status" value="1"/>
</dbReference>
<sequence>MQNFSELQSVCKADGALSPRVKELISLGAALTMGGHGSIAFYVHNALTAGASSKEILETMAVAISMGGSGSIITACEALEALEQFAIFEKDGA</sequence>
<keyword evidence="3" id="KW-1185">Reference proteome</keyword>
<proteinExistence type="predicted"/>
<evidence type="ECO:0000259" key="1">
    <source>
        <dbReference type="Pfam" id="PF02627"/>
    </source>
</evidence>
<comment type="caution">
    <text evidence="2">The sequence shown here is derived from an EMBL/GenBank/DDBJ whole genome shotgun (WGS) entry which is preliminary data.</text>
</comment>
<reference evidence="2" key="1">
    <citation type="submission" date="2020-01" db="EMBL/GenBank/DDBJ databases">
        <title>Muricauda ochracea sp. nov., isolated from a tidal flat of Garorim bay in Korea.</title>
        <authorList>
            <person name="Kim D."/>
            <person name="Yoo Y."/>
            <person name="Kim J.-J."/>
        </authorList>
    </citation>
    <scope>NUCLEOTIDE SEQUENCE</scope>
    <source>
        <strain evidence="2">JGD-17</strain>
    </source>
</reference>
<evidence type="ECO:0000313" key="2">
    <source>
        <dbReference type="EMBL" id="NAY91354.1"/>
    </source>
</evidence>
<protein>
    <submittedName>
        <fullName evidence="2">Carboxymuconolactone decarboxylase family protein</fullName>
    </submittedName>
</protein>
<name>A0A964TAN0_9FLAO</name>
<accession>A0A964TAN0</accession>
<dbReference type="Proteomes" id="UP000667650">
    <property type="component" value="Unassembled WGS sequence"/>
</dbReference>
<organism evidence="2 3">
    <name type="scientific">Flagellimonas ochracea</name>
    <dbReference type="NCBI Taxonomy" id="2696472"/>
    <lineage>
        <taxon>Bacteria</taxon>
        <taxon>Pseudomonadati</taxon>
        <taxon>Bacteroidota</taxon>
        <taxon>Flavobacteriia</taxon>
        <taxon>Flavobacteriales</taxon>
        <taxon>Flavobacteriaceae</taxon>
        <taxon>Flagellimonas</taxon>
    </lineage>
</organism>
<dbReference type="PANTHER" id="PTHR33930">
    <property type="entry name" value="ALKYL HYDROPEROXIDE REDUCTASE AHPD"/>
    <property type="match status" value="1"/>
</dbReference>
<feature type="domain" description="Carboxymuconolactone decarboxylase-like" evidence="1">
    <location>
        <begin position="3"/>
        <end position="80"/>
    </location>
</feature>
<dbReference type="EMBL" id="JAAABI010000001">
    <property type="protein sequence ID" value="NAY91354.1"/>
    <property type="molecule type" value="Genomic_DNA"/>
</dbReference>
<dbReference type="InterPro" id="IPR029032">
    <property type="entry name" value="AhpD-like"/>
</dbReference>
<dbReference type="InterPro" id="IPR003779">
    <property type="entry name" value="CMD-like"/>
</dbReference>
<dbReference type="Pfam" id="PF02627">
    <property type="entry name" value="CMD"/>
    <property type="match status" value="1"/>
</dbReference>